<comment type="caution">
    <text evidence="13">The sequence shown here is derived from an EMBL/GenBank/DDBJ whole genome shotgun (WGS) entry which is preliminary data.</text>
</comment>
<name>A0ABW3JAJ9_9HYPH</name>
<dbReference type="EMBL" id="JBHTJO010000001">
    <property type="protein sequence ID" value="MFD0987104.1"/>
    <property type="molecule type" value="Genomic_DNA"/>
</dbReference>
<keyword evidence="12" id="KW-0813">Transport</keyword>
<reference evidence="14" key="1">
    <citation type="journal article" date="2019" name="Int. J. Syst. Evol. Microbiol.">
        <title>The Global Catalogue of Microorganisms (GCM) 10K type strain sequencing project: providing services to taxonomists for standard genome sequencing and annotation.</title>
        <authorList>
            <consortium name="The Broad Institute Genomics Platform"/>
            <consortium name="The Broad Institute Genome Sequencing Center for Infectious Disease"/>
            <person name="Wu L."/>
            <person name="Ma J."/>
        </authorList>
    </citation>
    <scope>NUCLEOTIDE SEQUENCE [LARGE SCALE GENOMIC DNA]</scope>
    <source>
        <strain evidence="14">CCUG 61697</strain>
    </source>
</reference>
<evidence type="ECO:0000256" key="12">
    <source>
        <dbReference type="HAMAP-Rule" id="MF_00454"/>
    </source>
</evidence>
<keyword evidence="8 12" id="KW-0472">Membrane</keyword>
<organism evidence="13 14">
    <name type="scientific">Methyloligella solikamskensis</name>
    <dbReference type="NCBI Taxonomy" id="1177756"/>
    <lineage>
        <taxon>Bacteria</taxon>
        <taxon>Pseudomonadati</taxon>
        <taxon>Pseudomonadota</taxon>
        <taxon>Alphaproteobacteria</taxon>
        <taxon>Hyphomicrobiales</taxon>
        <taxon>Hyphomicrobiaceae</taxon>
        <taxon>Methyloligella</taxon>
    </lineage>
</organism>
<evidence type="ECO:0000256" key="9">
    <source>
        <dbReference type="ARBA" id="ARBA00023303"/>
    </source>
</evidence>
<evidence type="ECO:0000256" key="5">
    <source>
        <dbReference type="ARBA" id="ARBA00022989"/>
    </source>
</evidence>
<evidence type="ECO:0000256" key="7">
    <source>
        <dbReference type="ARBA" id="ARBA00023065"/>
    </source>
</evidence>
<dbReference type="InterPro" id="IPR003691">
    <property type="entry name" value="FluC"/>
</dbReference>
<evidence type="ECO:0000256" key="4">
    <source>
        <dbReference type="ARBA" id="ARBA00022692"/>
    </source>
</evidence>
<keyword evidence="6 12" id="KW-0915">Sodium</keyword>
<evidence type="ECO:0000256" key="2">
    <source>
        <dbReference type="ARBA" id="ARBA00022475"/>
    </source>
</evidence>
<sequence length="123" mass="12832">MTIFYVAAGGAVGASLRYLVGVASGRLIGFGFPWGTLVCNALGCFLMGVLIELMATKLTVHNDLRAFLAVGLLGGFTTYSAFSADFATLLGRGETYQAVFYVAVTLTLALAGVFAGFAFVRAL</sequence>
<keyword evidence="2 12" id="KW-1003">Cell membrane</keyword>
<accession>A0ABW3JAJ9</accession>
<dbReference type="PANTHER" id="PTHR28259:SF1">
    <property type="entry name" value="FLUORIDE EXPORT PROTEIN 1-RELATED"/>
    <property type="match status" value="1"/>
</dbReference>
<comment type="activity regulation">
    <text evidence="12">Na(+) is not transported, but it plays an essential structural role and its presence is essential for fluoride channel function.</text>
</comment>
<dbReference type="NCBIfam" id="NF010791">
    <property type="entry name" value="PRK14195.1"/>
    <property type="match status" value="1"/>
</dbReference>
<dbReference type="HAMAP" id="MF_00454">
    <property type="entry name" value="FluC"/>
    <property type="match status" value="1"/>
</dbReference>
<dbReference type="Pfam" id="PF02537">
    <property type="entry name" value="CRCB"/>
    <property type="match status" value="1"/>
</dbReference>
<evidence type="ECO:0000256" key="3">
    <source>
        <dbReference type="ARBA" id="ARBA00022519"/>
    </source>
</evidence>
<keyword evidence="7 12" id="KW-0406">Ion transport</keyword>
<keyword evidence="12" id="KW-0479">Metal-binding</keyword>
<dbReference type="NCBIfam" id="TIGR00494">
    <property type="entry name" value="crcB"/>
    <property type="match status" value="1"/>
</dbReference>
<evidence type="ECO:0000256" key="8">
    <source>
        <dbReference type="ARBA" id="ARBA00023136"/>
    </source>
</evidence>
<evidence type="ECO:0000313" key="13">
    <source>
        <dbReference type="EMBL" id="MFD0987104.1"/>
    </source>
</evidence>
<keyword evidence="5 12" id="KW-1133">Transmembrane helix</keyword>
<comment type="catalytic activity">
    <reaction evidence="11">
        <text>fluoride(in) = fluoride(out)</text>
        <dbReference type="Rhea" id="RHEA:76159"/>
        <dbReference type="ChEBI" id="CHEBI:17051"/>
    </reaction>
    <physiologicalReaction direction="left-to-right" evidence="11">
        <dbReference type="Rhea" id="RHEA:76160"/>
    </physiologicalReaction>
</comment>
<feature type="transmembrane region" description="Helical" evidence="12">
    <location>
        <begin position="34"/>
        <end position="54"/>
    </location>
</feature>
<feature type="transmembrane region" description="Helical" evidence="12">
    <location>
        <begin position="98"/>
        <end position="120"/>
    </location>
</feature>
<dbReference type="RefSeq" id="WP_379088471.1">
    <property type="nucleotide sequence ID" value="NZ_JBHTJO010000001.1"/>
</dbReference>
<comment type="subcellular location">
    <subcellularLocation>
        <location evidence="1 12">Cell membrane</location>
        <topology evidence="1 12">Multi-pass membrane protein</topology>
    </subcellularLocation>
</comment>
<dbReference type="Proteomes" id="UP001597102">
    <property type="component" value="Unassembled WGS sequence"/>
</dbReference>
<keyword evidence="3" id="KW-0997">Cell inner membrane</keyword>
<evidence type="ECO:0000313" key="14">
    <source>
        <dbReference type="Proteomes" id="UP001597102"/>
    </source>
</evidence>
<proteinExistence type="inferred from homology"/>
<comment type="function">
    <text evidence="12">Fluoride-specific ion channel. Important for reducing fluoride concentration in the cell, thus reducing its toxicity.</text>
</comment>
<evidence type="ECO:0000256" key="10">
    <source>
        <dbReference type="ARBA" id="ARBA00035120"/>
    </source>
</evidence>
<feature type="transmembrane region" description="Helical" evidence="12">
    <location>
        <begin position="66"/>
        <end position="86"/>
    </location>
</feature>
<feature type="binding site" evidence="12">
    <location>
        <position position="77"/>
    </location>
    <ligand>
        <name>Na(+)</name>
        <dbReference type="ChEBI" id="CHEBI:29101"/>
        <note>structural</note>
    </ligand>
</feature>
<feature type="binding site" evidence="12">
    <location>
        <position position="74"/>
    </location>
    <ligand>
        <name>Na(+)</name>
        <dbReference type="ChEBI" id="CHEBI:29101"/>
        <note>structural</note>
    </ligand>
</feature>
<evidence type="ECO:0000256" key="6">
    <source>
        <dbReference type="ARBA" id="ARBA00023053"/>
    </source>
</evidence>
<gene>
    <name evidence="12 13" type="primary">crcB</name>
    <name evidence="12" type="synonym">fluC</name>
    <name evidence="13" type="ORF">ACFQ2F_08335</name>
</gene>
<comment type="similarity">
    <text evidence="10 12">Belongs to the fluoride channel Fluc/FEX (TC 1.A.43) family.</text>
</comment>
<evidence type="ECO:0000256" key="1">
    <source>
        <dbReference type="ARBA" id="ARBA00004651"/>
    </source>
</evidence>
<dbReference type="PANTHER" id="PTHR28259">
    <property type="entry name" value="FLUORIDE EXPORT PROTEIN 1-RELATED"/>
    <property type="match status" value="1"/>
</dbReference>
<protein>
    <recommendedName>
        <fullName evidence="12">Fluoride-specific ion channel FluC</fullName>
    </recommendedName>
</protein>
<keyword evidence="4 12" id="KW-0812">Transmembrane</keyword>
<keyword evidence="9 12" id="KW-0407">Ion channel</keyword>
<keyword evidence="14" id="KW-1185">Reference proteome</keyword>
<evidence type="ECO:0000256" key="11">
    <source>
        <dbReference type="ARBA" id="ARBA00035585"/>
    </source>
</evidence>